<proteinExistence type="predicted"/>
<evidence type="ECO:0000313" key="4">
    <source>
        <dbReference type="Proteomes" id="UP000219546"/>
    </source>
</evidence>
<dbReference type="RefSeq" id="WP_097160009.1">
    <property type="nucleotide sequence ID" value="NZ_JBEPMQ010000009.1"/>
</dbReference>
<evidence type="ECO:0000313" key="3">
    <source>
        <dbReference type="EMBL" id="SNX74547.1"/>
    </source>
</evidence>
<keyword evidence="1" id="KW-1133">Transmembrane helix</keyword>
<keyword evidence="2" id="KW-0732">Signal</keyword>
<accession>A0A285D3Z8</accession>
<protein>
    <submittedName>
        <fullName evidence="3">Uncharacterized protein</fullName>
    </submittedName>
</protein>
<dbReference type="EMBL" id="OAOP01000009">
    <property type="protein sequence ID" value="SNX74547.1"/>
    <property type="molecule type" value="Genomic_DNA"/>
</dbReference>
<dbReference type="AlphaFoldDB" id="A0A285D3Z8"/>
<dbReference type="Proteomes" id="UP000219546">
    <property type="component" value="Unassembled WGS sequence"/>
</dbReference>
<sequence>MKKLASLIIMALLLMVTAVPAFAAVSVSEEVYKGLEDRIGGSFSYYDQGSAEVKDLQSFSTNQVDKEGNVIGEIQLDIMFVEFNEVRDNIFFYTGHELLYYDQTNKQFIDSATIEVTDEIEAFTKSYSDETGKHFNTSSQVLYIILLSSVVIVPVLIMIFHNTGRSYITNFYRGASISK</sequence>
<dbReference type="OrthoDB" id="2352608at2"/>
<name>A0A285D3Z8_9BACI</name>
<reference evidence="3 4" key="1">
    <citation type="submission" date="2017-08" db="EMBL/GenBank/DDBJ databases">
        <authorList>
            <person name="de Groot N.N."/>
        </authorList>
    </citation>
    <scope>NUCLEOTIDE SEQUENCE [LARGE SCALE GENOMIC DNA]</scope>
    <source>
        <strain evidence="3 4">JC228</strain>
    </source>
</reference>
<organism evidence="3 4">
    <name type="scientific">Bacillus oleivorans</name>
    <dbReference type="NCBI Taxonomy" id="1448271"/>
    <lineage>
        <taxon>Bacteria</taxon>
        <taxon>Bacillati</taxon>
        <taxon>Bacillota</taxon>
        <taxon>Bacilli</taxon>
        <taxon>Bacillales</taxon>
        <taxon>Bacillaceae</taxon>
        <taxon>Bacillus</taxon>
    </lineage>
</organism>
<gene>
    <name evidence="3" type="ORF">SAMN05877753_109174</name>
</gene>
<feature type="transmembrane region" description="Helical" evidence="1">
    <location>
        <begin position="141"/>
        <end position="160"/>
    </location>
</feature>
<keyword evidence="1" id="KW-0472">Membrane</keyword>
<evidence type="ECO:0000256" key="2">
    <source>
        <dbReference type="SAM" id="SignalP"/>
    </source>
</evidence>
<feature type="chain" id="PRO_5012831775" evidence="2">
    <location>
        <begin position="24"/>
        <end position="179"/>
    </location>
</feature>
<evidence type="ECO:0000256" key="1">
    <source>
        <dbReference type="SAM" id="Phobius"/>
    </source>
</evidence>
<keyword evidence="1" id="KW-0812">Transmembrane</keyword>
<keyword evidence="4" id="KW-1185">Reference proteome</keyword>
<feature type="signal peptide" evidence="2">
    <location>
        <begin position="1"/>
        <end position="23"/>
    </location>
</feature>